<proteinExistence type="predicted"/>
<reference evidence="1 2" key="1">
    <citation type="submission" date="2020-02" db="EMBL/GenBank/DDBJ databases">
        <authorList>
            <person name="Ma Q."/>
            <person name="Huang Y."/>
            <person name="Song X."/>
            <person name="Pei D."/>
        </authorList>
    </citation>
    <scope>NUCLEOTIDE SEQUENCE [LARGE SCALE GENOMIC DNA]</scope>
    <source>
        <strain evidence="1">Sxm20200214</strain>
        <tissue evidence="1">Leaf</tissue>
    </source>
</reference>
<accession>A0A8X8AWW3</accession>
<evidence type="ECO:0000313" key="1">
    <source>
        <dbReference type="EMBL" id="KAG2313032.1"/>
    </source>
</evidence>
<organism evidence="1 2">
    <name type="scientific">Brassica carinata</name>
    <name type="common">Ethiopian mustard</name>
    <name type="synonym">Abyssinian cabbage</name>
    <dbReference type="NCBI Taxonomy" id="52824"/>
    <lineage>
        <taxon>Eukaryota</taxon>
        <taxon>Viridiplantae</taxon>
        <taxon>Streptophyta</taxon>
        <taxon>Embryophyta</taxon>
        <taxon>Tracheophyta</taxon>
        <taxon>Spermatophyta</taxon>
        <taxon>Magnoliopsida</taxon>
        <taxon>eudicotyledons</taxon>
        <taxon>Gunneridae</taxon>
        <taxon>Pentapetalae</taxon>
        <taxon>rosids</taxon>
        <taxon>malvids</taxon>
        <taxon>Brassicales</taxon>
        <taxon>Brassicaceae</taxon>
        <taxon>Brassiceae</taxon>
        <taxon>Brassica</taxon>
    </lineage>
</organism>
<sequence length="100" mass="10714">MTGTFRARFGGVGPLQDASGLELLHLGGGKEFWKLMKLTSENASGFTSFLELPLTQAVELLHSNDLSWSVQAGISLDISTAASLLQDIDTFPSNSASWRA</sequence>
<keyword evidence="2" id="KW-1185">Reference proteome</keyword>
<comment type="caution">
    <text evidence="1">The sequence shown here is derived from an EMBL/GenBank/DDBJ whole genome shotgun (WGS) entry which is preliminary data.</text>
</comment>
<protein>
    <submittedName>
        <fullName evidence="1">Uncharacterized protein</fullName>
    </submittedName>
</protein>
<evidence type="ECO:0000313" key="2">
    <source>
        <dbReference type="Proteomes" id="UP000886595"/>
    </source>
</evidence>
<dbReference type="OrthoDB" id="10607108at2759"/>
<dbReference type="AlphaFoldDB" id="A0A8X8AWW3"/>
<dbReference type="Proteomes" id="UP000886595">
    <property type="component" value="Unassembled WGS sequence"/>
</dbReference>
<gene>
    <name evidence="1" type="ORF">Bca52824_024589</name>
</gene>
<name>A0A8X8AWW3_BRACI</name>
<dbReference type="EMBL" id="JAAMPC010000005">
    <property type="protein sequence ID" value="KAG2313032.1"/>
    <property type="molecule type" value="Genomic_DNA"/>
</dbReference>